<feature type="signal peptide" evidence="1">
    <location>
        <begin position="1"/>
        <end position="22"/>
    </location>
</feature>
<dbReference type="Gene3D" id="3.20.20.80">
    <property type="entry name" value="Glycosidases"/>
    <property type="match status" value="1"/>
</dbReference>
<comment type="caution">
    <text evidence="2">The sequence shown here is derived from an EMBL/GenBank/DDBJ whole genome shotgun (WGS) entry which is preliminary data.</text>
</comment>
<evidence type="ECO:0000313" key="3">
    <source>
        <dbReference type="Proteomes" id="UP000230750"/>
    </source>
</evidence>
<dbReference type="Proteomes" id="UP000230750">
    <property type="component" value="Unassembled WGS sequence"/>
</dbReference>
<feature type="chain" id="PRO_5013748559" evidence="1">
    <location>
        <begin position="23"/>
        <end position="655"/>
    </location>
</feature>
<evidence type="ECO:0000313" key="2">
    <source>
        <dbReference type="EMBL" id="PIK53921.1"/>
    </source>
</evidence>
<accession>A0A2G8L0Z7</accession>
<proteinExistence type="predicted"/>
<keyword evidence="3" id="KW-1185">Reference proteome</keyword>
<sequence length="655" mass="73325">MGSIISQVIFHFVIFLILVVDGITVESSLGLSRQVFADVTSNKLSREYDGTWGLWSYHGVAEESHATKTQFVFNADLVSETDGHHQDIASMVYPALGLASDQDPAYQDLDEKQLGNTFYSKQKFSVLMACLLNGGTEVTAVIMLKSYLQLAKKHSNMKIGVNWCDHWLMSTMTNKTETEIVKTFHENLQYLINTAFVQGPSLTPFFDNHPVIFLFGGGLTPKLFKEIISLPLDLPKSLSGLPVWIGSYLNFASSESLREEWKGLINGTFGWSPYVLKPTPPSLQSWDFYGDLSDVLAYQKNVTSFGNQCLSDGDCLIWCGSVSPGFDNRGCAGWGRELRLIPRQDLETHKRSTYDAQWDYYIQGNISTNTIIIPTMNDFPESTPIVALNDSNFSLKSTSLHIKAWKNLKADDKGIYLPQEWYRLQKAIQYYGLTPGVNVSSLFAYLNTAGQAIDNQDYTTASDELQTCRSQLESLISHLHSNNMTIHVPSPSMSSSIPPIMMNGSYVINGTAGLYLTLDSDTSKILVNSNYKGLLHFWYLPLNSSLNYLKVFSPTKRKDAAFKEDKMFLSRRNTHLPNVPNQTVTNLLTIVGDFAEVCSLVTNSSSGTWNKATVEMYKINQSWEHAGPYKSDLHFESLGAYLVQNISLEFQVISS</sequence>
<name>A0A2G8L0Z7_STIJA</name>
<keyword evidence="1" id="KW-0732">Signal</keyword>
<gene>
    <name evidence="2" type="ORF">BSL78_09143</name>
</gene>
<protein>
    <submittedName>
        <fullName evidence="2">Uncharacterized protein</fullName>
    </submittedName>
</protein>
<dbReference type="OrthoDB" id="10021079at2759"/>
<organism evidence="2 3">
    <name type="scientific">Stichopus japonicus</name>
    <name type="common">Sea cucumber</name>
    <dbReference type="NCBI Taxonomy" id="307972"/>
    <lineage>
        <taxon>Eukaryota</taxon>
        <taxon>Metazoa</taxon>
        <taxon>Echinodermata</taxon>
        <taxon>Eleutherozoa</taxon>
        <taxon>Echinozoa</taxon>
        <taxon>Holothuroidea</taxon>
        <taxon>Aspidochirotacea</taxon>
        <taxon>Aspidochirotida</taxon>
        <taxon>Stichopodidae</taxon>
        <taxon>Apostichopus</taxon>
    </lineage>
</organism>
<reference evidence="2 3" key="1">
    <citation type="journal article" date="2017" name="PLoS Biol.">
        <title>The sea cucumber genome provides insights into morphological evolution and visceral regeneration.</title>
        <authorList>
            <person name="Zhang X."/>
            <person name="Sun L."/>
            <person name="Yuan J."/>
            <person name="Sun Y."/>
            <person name="Gao Y."/>
            <person name="Zhang L."/>
            <person name="Li S."/>
            <person name="Dai H."/>
            <person name="Hamel J.F."/>
            <person name="Liu C."/>
            <person name="Yu Y."/>
            <person name="Liu S."/>
            <person name="Lin W."/>
            <person name="Guo K."/>
            <person name="Jin S."/>
            <person name="Xu P."/>
            <person name="Storey K.B."/>
            <person name="Huan P."/>
            <person name="Zhang T."/>
            <person name="Zhou Y."/>
            <person name="Zhang J."/>
            <person name="Lin C."/>
            <person name="Li X."/>
            <person name="Xing L."/>
            <person name="Huo D."/>
            <person name="Sun M."/>
            <person name="Wang L."/>
            <person name="Mercier A."/>
            <person name="Li F."/>
            <person name="Yang H."/>
            <person name="Xiang J."/>
        </authorList>
    </citation>
    <scope>NUCLEOTIDE SEQUENCE [LARGE SCALE GENOMIC DNA]</scope>
    <source>
        <strain evidence="2">Shaxun</strain>
        <tissue evidence="2">Muscle</tissue>
    </source>
</reference>
<dbReference type="AlphaFoldDB" id="A0A2G8L0Z7"/>
<dbReference type="EMBL" id="MRZV01000269">
    <property type="protein sequence ID" value="PIK53921.1"/>
    <property type="molecule type" value="Genomic_DNA"/>
</dbReference>
<evidence type="ECO:0000256" key="1">
    <source>
        <dbReference type="SAM" id="SignalP"/>
    </source>
</evidence>